<dbReference type="NCBIfam" id="NF004202">
    <property type="entry name" value="PRK05653.2-2"/>
    <property type="match status" value="1"/>
</dbReference>
<dbReference type="InterPro" id="IPR036291">
    <property type="entry name" value="NAD(P)-bd_dom_sf"/>
</dbReference>
<dbReference type="PRINTS" id="PR00081">
    <property type="entry name" value="GDHRDH"/>
</dbReference>
<dbReference type="FunFam" id="3.40.50.720:FF:000084">
    <property type="entry name" value="Short-chain dehydrogenase reductase"/>
    <property type="match status" value="1"/>
</dbReference>
<comment type="similarity">
    <text evidence="1">Belongs to the short-chain dehydrogenases/reductases (SDR) family.</text>
</comment>
<evidence type="ECO:0000313" key="5">
    <source>
        <dbReference type="Proteomes" id="UP000045782"/>
    </source>
</evidence>
<dbReference type="PANTHER" id="PTHR42760">
    <property type="entry name" value="SHORT-CHAIN DEHYDROGENASES/REDUCTASES FAMILY MEMBER"/>
    <property type="match status" value="1"/>
</dbReference>
<dbReference type="NCBIfam" id="NF009468">
    <property type="entry name" value="PRK12826.1-4"/>
    <property type="match status" value="1"/>
</dbReference>
<dbReference type="SUPFAM" id="SSF51735">
    <property type="entry name" value="NAD(P)-binding Rossmann-fold domains"/>
    <property type="match status" value="1"/>
</dbReference>
<organism evidence="4 5">
    <name type="scientific">Mycobacteroides abscessus</name>
    <dbReference type="NCBI Taxonomy" id="36809"/>
    <lineage>
        <taxon>Bacteria</taxon>
        <taxon>Bacillati</taxon>
        <taxon>Actinomycetota</taxon>
        <taxon>Actinomycetes</taxon>
        <taxon>Mycobacteriales</taxon>
        <taxon>Mycobacteriaceae</taxon>
        <taxon>Mycobacteroides</taxon>
    </lineage>
</organism>
<dbReference type="InterPro" id="IPR002347">
    <property type="entry name" value="SDR_fam"/>
</dbReference>
<reference evidence="4 5" key="1">
    <citation type="submission" date="2015-03" db="EMBL/GenBank/DDBJ databases">
        <authorList>
            <person name="Murphy D."/>
        </authorList>
    </citation>
    <scope>NUCLEOTIDE SEQUENCE [LARGE SCALE GENOMIC DNA]</scope>
    <source>
        <strain evidence="4 5">PAP088</strain>
    </source>
</reference>
<proteinExistence type="inferred from homology"/>
<dbReference type="GO" id="GO:0030497">
    <property type="term" value="P:fatty acid elongation"/>
    <property type="evidence" value="ECO:0007669"/>
    <property type="project" value="TreeGrafter"/>
</dbReference>
<evidence type="ECO:0000256" key="2">
    <source>
        <dbReference type="ARBA" id="ARBA00023002"/>
    </source>
</evidence>
<dbReference type="AlphaFoldDB" id="A0A0U0ZR51"/>
<keyword evidence="2 4" id="KW-0560">Oxidoreductase</keyword>
<feature type="domain" description="Ketoreductase" evidence="3">
    <location>
        <begin position="20"/>
        <end position="201"/>
    </location>
</feature>
<protein>
    <submittedName>
        <fullName evidence="4">Oxidoreductase ucpA</fullName>
        <ecNumber evidence="4">1.1.1.100</ecNumber>
    </submittedName>
</protein>
<dbReference type="PANTHER" id="PTHR42760:SF40">
    <property type="entry name" value="3-OXOACYL-[ACYL-CARRIER-PROTEIN] REDUCTASE, CHLOROPLASTIC"/>
    <property type="match status" value="1"/>
</dbReference>
<accession>A0A0U0ZR51</accession>
<sequence>MVVESAEPAERKVMFDLSARSVLVTGGTKGIGRGIATVFARAGANVAVAARSPREISAVTAELGELGEGNVIGVRLDVSDPGSCADAARTVVDAFGALDVVCANAGIFPEARLDTMTPEQLSEVLDVNVKGTVYTVQACLEPLTASGRGRVILTSSITGPVTGYPGWSHYGASKAAQLGFMRTAAIELAPRGVTVNAILPGNILTEGLVDMGEEYISGMARSIPMGMLGSPVDIGHLAAFLATDEAGYITGQAIVVDGGQVLPESPDAVNP</sequence>
<dbReference type="Gene3D" id="3.40.50.720">
    <property type="entry name" value="NAD(P)-binding Rossmann-like Domain"/>
    <property type="match status" value="1"/>
</dbReference>
<dbReference type="EMBL" id="CSWP01000007">
    <property type="protein sequence ID" value="CPV61820.1"/>
    <property type="molecule type" value="Genomic_DNA"/>
</dbReference>
<gene>
    <name evidence="4" type="primary">ucpA</name>
    <name evidence="4" type="ORF">ERS075579_03378</name>
</gene>
<name>A0A0U0ZR51_9MYCO</name>
<evidence type="ECO:0000313" key="4">
    <source>
        <dbReference type="EMBL" id="CPV61820.1"/>
    </source>
</evidence>
<dbReference type="GO" id="GO:0004316">
    <property type="term" value="F:3-oxoacyl-[acyl-carrier-protein] reductase (NADPH) activity"/>
    <property type="evidence" value="ECO:0007669"/>
    <property type="project" value="UniProtKB-EC"/>
</dbReference>
<dbReference type="PRINTS" id="PR00080">
    <property type="entry name" value="SDRFAMILY"/>
</dbReference>
<dbReference type="Pfam" id="PF13561">
    <property type="entry name" value="adh_short_C2"/>
    <property type="match status" value="1"/>
</dbReference>
<dbReference type="Proteomes" id="UP000045782">
    <property type="component" value="Unassembled WGS sequence"/>
</dbReference>
<dbReference type="EC" id="1.1.1.100" evidence="4"/>
<evidence type="ECO:0000259" key="3">
    <source>
        <dbReference type="SMART" id="SM00822"/>
    </source>
</evidence>
<evidence type="ECO:0000256" key="1">
    <source>
        <dbReference type="ARBA" id="ARBA00006484"/>
    </source>
</evidence>
<dbReference type="SMART" id="SM00822">
    <property type="entry name" value="PKS_KR"/>
    <property type="match status" value="1"/>
</dbReference>
<dbReference type="InterPro" id="IPR057326">
    <property type="entry name" value="KR_dom"/>
</dbReference>